<evidence type="ECO:0000259" key="11">
    <source>
        <dbReference type="PROSITE" id="PS51034"/>
    </source>
</evidence>
<feature type="chain" id="PRO_5005656761" evidence="10">
    <location>
        <begin position="18"/>
        <end position="435"/>
    </location>
</feature>
<reference evidence="13" key="1">
    <citation type="submission" date="2017-02" db="UniProtKB">
        <authorList>
            <consortium name="WormBaseParasite"/>
        </authorList>
    </citation>
    <scope>IDENTIFICATION</scope>
</reference>
<dbReference type="Pfam" id="PF25301">
    <property type="entry name" value="CUT_C"/>
    <property type="match status" value="1"/>
</dbReference>
<keyword evidence="6 9" id="KW-1133">Transmembrane helix</keyword>
<feature type="domain" description="ZP" evidence="11">
    <location>
        <begin position="31"/>
        <end position="276"/>
    </location>
</feature>
<sequence length="435" mass="48062">MVIRCFIPLLLTSFVVAIPVDNGVEGDPEIECGATSITINFNTQATFEGHVYVKGLYAEPGCRNDENGRQVAGITLPFETCNLARTRSLNPRGIFVTTTVVITFHPSFITKVDRAYRIQCFYMEADKTVSAELAVSDLTTAFYTQLVPMPVCRYEILLNGPEGEPISFAEIGQQVYHKWTCDTETTDTFCMVVHSCFVDDGNGDVVNILNDDGCALDRYILNNLEYPGDLMAGQEAHVYKYADRSQLFYQCQITITIKEPGGDCPRPQCQEPTGTARGEGAARTSELVAAAGALRQRTSNLSSTTTSTQPTSSTTTAAVTANERRLSRRVPQFGRAKREADWRHTAAGTMDVRTELNALDIVEQDTAMQQLNNHWLTHLSTEPYSHPQILDDTLCMEKKILLIAIAAPSSLIAIVGLSSYYVLSQRLNRRMKAVA</sequence>
<evidence type="ECO:0000256" key="9">
    <source>
        <dbReference type="SAM" id="Phobius"/>
    </source>
</evidence>
<dbReference type="InterPro" id="IPR001507">
    <property type="entry name" value="ZP_dom"/>
</dbReference>
<dbReference type="WBParaSite" id="ALUE_0000717701-mRNA-1">
    <property type="protein sequence ID" value="ALUE_0000717701-mRNA-1"/>
    <property type="gene ID" value="ALUE_0000717701"/>
</dbReference>
<evidence type="ECO:0000256" key="2">
    <source>
        <dbReference type="ARBA" id="ARBA00022460"/>
    </source>
</evidence>
<dbReference type="PROSITE" id="PS51034">
    <property type="entry name" value="ZP_2"/>
    <property type="match status" value="1"/>
</dbReference>
<evidence type="ECO:0000256" key="3">
    <source>
        <dbReference type="ARBA" id="ARBA00022475"/>
    </source>
</evidence>
<comment type="subcellular location">
    <subcellularLocation>
        <location evidence="1">Cell membrane</location>
        <topology evidence="1">Single-pass type I membrane protein</topology>
    </subcellularLocation>
</comment>
<dbReference type="InterPro" id="IPR056953">
    <property type="entry name" value="CUT_N"/>
</dbReference>
<dbReference type="AlphaFoldDB" id="A0A0M3HVW7"/>
<organism evidence="12 13">
    <name type="scientific">Ascaris lumbricoides</name>
    <name type="common">Giant roundworm</name>
    <dbReference type="NCBI Taxonomy" id="6252"/>
    <lineage>
        <taxon>Eukaryota</taxon>
        <taxon>Metazoa</taxon>
        <taxon>Ecdysozoa</taxon>
        <taxon>Nematoda</taxon>
        <taxon>Chromadorea</taxon>
        <taxon>Rhabditida</taxon>
        <taxon>Spirurina</taxon>
        <taxon>Ascaridomorpha</taxon>
        <taxon>Ascaridoidea</taxon>
        <taxon>Ascarididae</taxon>
        <taxon>Ascaris</taxon>
    </lineage>
</organism>
<keyword evidence="4 9" id="KW-0812">Transmembrane</keyword>
<feature type="compositionally biased region" description="Low complexity" evidence="8">
    <location>
        <begin position="298"/>
        <end position="321"/>
    </location>
</feature>
<dbReference type="PANTHER" id="PTHR22907:SF51">
    <property type="entry name" value="CUTICLIN-1"/>
    <property type="match status" value="1"/>
</dbReference>
<evidence type="ECO:0000256" key="4">
    <source>
        <dbReference type="ARBA" id="ARBA00022692"/>
    </source>
</evidence>
<evidence type="ECO:0000313" key="13">
    <source>
        <dbReference type="WBParaSite" id="ALUE_0000717701-mRNA-1"/>
    </source>
</evidence>
<dbReference type="Proteomes" id="UP000036681">
    <property type="component" value="Unplaced"/>
</dbReference>
<dbReference type="PANTHER" id="PTHR22907">
    <property type="entry name" value="GH04558P"/>
    <property type="match status" value="1"/>
</dbReference>
<feature type="signal peptide" evidence="10">
    <location>
        <begin position="1"/>
        <end position="17"/>
    </location>
</feature>
<dbReference type="GO" id="GO:0042302">
    <property type="term" value="F:structural constituent of cuticle"/>
    <property type="evidence" value="ECO:0007669"/>
    <property type="project" value="UniProtKB-KW"/>
</dbReference>
<dbReference type="SMART" id="SM00241">
    <property type="entry name" value="ZP"/>
    <property type="match status" value="1"/>
</dbReference>
<dbReference type="InterPro" id="IPR057475">
    <property type="entry name" value="CUT_C"/>
</dbReference>
<keyword evidence="3" id="KW-1003">Cell membrane</keyword>
<evidence type="ECO:0000256" key="10">
    <source>
        <dbReference type="SAM" id="SignalP"/>
    </source>
</evidence>
<evidence type="ECO:0000313" key="12">
    <source>
        <dbReference type="Proteomes" id="UP000036681"/>
    </source>
</evidence>
<evidence type="ECO:0000256" key="6">
    <source>
        <dbReference type="ARBA" id="ARBA00022989"/>
    </source>
</evidence>
<evidence type="ECO:0000256" key="7">
    <source>
        <dbReference type="ARBA" id="ARBA00023136"/>
    </source>
</evidence>
<accession>A0A0M3HVW7</accession>
<dbReference type="Pfam" id="PF25057">
    <property type="entry name" value="CUT_N"/>
    <property type="match status" value="1"/>
</dbReference>
<dbReference type="InterPro" id="IPR051962">
    <property type="entry name" value="Cuticlin"/>
</dbReference>
<keyword evidence="12" id="KW-1185">Reference proteome</keyword>
<name>A0A0M3HVW7_ASCLU</name>
<protein>
    <submittedName>
        <fullName evidence="13">ZP domain-containing protein</fullName>
    </submittedName>
</protein>
<dbReference type="GO" id="GO:0005886">
    <property type="term" value="C:plasma membrane"/>
    <property type="evidence" value="ECO:0007669"/>
    <property type="project" value="UniProtKB-SubCell"/>
</dbReference>
<proteinExistence type="predicted"/>
<evidence type="ECO:0000256" key="5">
    <source>
        <dbReference type="ARBA" id="ARBA00022729"/>
    </source>
</evidence>
<keyword evidence="7 9" id="KW-0472">Membrane</keyword>
<keyword evidence="2" id="KW-0193">Cuticle</keyword>
<feature type="region of interest" description="Disordered" evidence="8">
    <location>
        <begin position="295"/>
        <end position="321"/>
    </location>
</feature>
<keyword evidence="5 10" id="KW-0732">Signal</keyword>
<evidence type="ECO:0000256" key="1">
    <source>
        <dbReference type="ARBA" id="ARBA00004251"/>
    </source>
</evidence>
<feature type="transmembrane region" description="Helical" evidence="9">
    <location>
        <begin position="400"/>
        <end position="423"/>
    </location>
</feature>
<evidence type="ECO:0000256" key="8">
    <source>
        <dbReference type="SAM" id="MobiDB-lite"/>
    </source>
</evidence>